<dbReference type="Gene3D" id="3.30.70.270">
    <property type="match status" value="1"/>
</dbReference>
<evidence type="ECO:0000313" key="7">
    <source>
        <dbReference type="Proteomes" id="UP000315364"/>
    </source>
</evidence>
<dbReference type="InterPro" id="IPR000160">
    <property type="entry name" value="GGDEF_dom"/>
</dbReference>
<feature type="transmembrane region" description="Helical" evidence="4">
    <location>
        <begin position="60"/>
        <end position="78"/>
    </location>
</feature>
<dbReference type="PANTHER" id="PTHR45138">
    <property type="entry name" value="REGULATORY COMPONENTS OF SENSORY TRANSDUCTION SYSTEM"/>
    <property type="match status" value="1"/>
</dbReference>
<evidence type="ECO:0000256" key="1">
    <source>
        <dbReference type="ARBA" id="ARBA00012528"/>
    </source>
</evidence>
<keyword evidence="4" id="KW-0812">Transmembrane</keyword>
<dbReference type="NCBIfam" id="TIGR00254">
    <property type="entry name" value="GGDEF"/>
    <property type="match status" value="1"/>
</dbReference>
<evidence type="ECO:0000313" key="6">
    <source>
        <dbReference type="EMBL" id="QDZ12073.1"/>
    </source>
</evidence>
<keyword evidence="4" id="KW-1133">Transmembrane helix</keyword>
<dbReference type="EMBL" id="CP042304">
    <property type="protein sequence ID" value="QDZ12073.1"/>
    <property type="molecule type" value="Genomic_DNA"/>
</dbReference>
<dbReference type="SUPFAM" id="SSF55073">
    <property type="entry name" value="Nucleotide cyclase"/>
    <property type="match status" value="1"/>
</dbReference>
<dbReference type="InterPro" id="IPR050469">
    <property type="entry name" value="Diguanylate_Cyclase"/>
</dbReference>
<accession>A0A5B8LV97</accession>
<feature type="domain" description="GGDEF" evidence="5">
    <location>
        <begin position="119"/>
        <end position="251"/>
    </location>
</feature>
<dbReference type="InterPro" id="IPR043128">
    <property type="entry name" value="Rev_trsase/Diguanyl_cyclase"/>
</dbReference>
<dbReference type="SMART" id="SM00267">
    <property type="entry name" value="GGDEF"/>
    <property type="match status" value="1"/>
</dbReference>
<protein>
    <recommendedName>
        <fullName evidence="1">diguanylate cyclase</fullName>
        <ecNumber evidence="1">2.7.7.65</ecNumber>
    </recommendedName>
</protein>
<reference evidence="6 7" key="1">
    <citation type="submission" date="2019-07" db="EMBL/GenBank/DDBJ databases">
        <title>Full genome sequence of Devosia sp. Gsoil 520.</title>
        <authorList>
            <person name="Im W.-T."/>
        </authorList>
    </citation>
    <scope>NUCLEOTIDE SEQUENCE [LARGE SCALE GENOMIC DNA]</scope>
    <source>
        <strain evidence="6 7">Gsoil 520</strain>
    </source>
</reference>
<dbReference type="Proteomes" id="UP000315364">
    <property type="component" value="Chromosome"/>
</dbReference>
<dbReference type="PANTHER" id="PTHR45138:SF9">
    <property type="entry name" value="DIGUANYLATE CYCLASE DGCM-RELATED"/>
    <property type="match status" value="1"/>
</dbReference>
<dbReference type="OrthoDB" id="9812260at2"/>
<dbReference type="InterPro" id="IPR029787">
    <property type="entry name" value="Nucleotide_cyclase"/>
</dbReference>
<feature type="transmembrane region" description="Helical" evidence="4">
    <location>
        <begin position="17"/>
        <end position="40"/>
    </location>
</feature>
<gene>
    <name evidence="6" type="ORF">FPZ08_15770</name>
</gene>
<feature type="compositionally biased region" description="Basic and acidic residues" evidence="3">
    <location>
        <begin position="262"/>
        <end position="273"/>
    </location>
</feature>
<keyword evidence="7" id="KW-1185">Reference proteome</keyword>
<dbReference type="EC" id="2.7.7.65" evidence="1"/>
<dbReference type="Pfam" id="PF00990">
    <property type="entry name" value="GGDEF"/>
    <property type="match status" value="1"/>
</dbReference>
<organism evidence="6 7">
    <name type="scientific">Devosia ginsengisoli</name>
    <dbReference type="NCBI Taxonomy" id="400770"/>
    <lineage>
        <taxon>Bacteria</taxon>
        <taxon>Pseudomonadati</taxon>
        <taxon>Pseudomonadota</taxon>
        <taxon>Alphaproteobacteria</taxon>
        <taxon>Hyphomicrobiales</taxon>
        <taxon>Devosiaceae</taxon>
        <taxon>Devosia</taxon>
    </lineage>
</organism>
<evidence type="ECO:0000259" key="5">
    <source>
        <dbReference type="PROSITE" id="PS50887"/>
    </source>
</evidence>
<keyword evidence="4" id="KW-0472">Membrane</keyword>
<feature type="region of interest" description="Disordered" evidence="3">
    <location>
        <begin position="241"/>
        <end position="273"/>
    </location>
</feature>
<sequence length="273" mass="29207">MCLAMVLRFKRRKVLDVWLAVLFGVSSLQFLLKPFAAVLLGSGDSAQAYIGTTYAALSQSSGAMLLIANGLLMLLIIVRDAMAEITARSETDTLSGLLNRRGFEDRADRLLATTMRAGLPGAMVVADLDHFKAINDSHGHEAGDRVIRAFADMLGATADERAVIGRLGGEEFAVFIPGTNLPTARLYAEGVRSGFSSISIANLGPDRRVSASFGVAALTEGDSLSDLLRRTDAALYEAKKGGRDRVCVSDPDAELPPAVVTHGERRQGSRQRD</sequence>
<proteinExistence type="predicted"/>
<dbReference type="RefSeq" id="WP_146290885.1">
    <property type="nucleotide sequence ID" value="NZ_CP042304.1"/>
</dbReference>
<dbReference type="FunFam" id="3.30.70.270:FF:000001">
    <property type="entry name" value="Diguanylate cyclase domain protein"/>
    <property type="match status" value="1"/>
</dbReference>
<dbReference type="GO" id="GO:0052621">
    <property type="term" value="F:diguanylate cyclase activity"/>
    <property type="evidence" value="ECO:0007669"/>
    <property type="project" value="UniProtKB-EC"/>
</dbReference>
<comment type="catalytic activity">
    <reaction evidence="2">
        <text>2 GTP = 3',3'-c-di-GMP + 2 diphosphate</text>
        <dbReference type="Rhea" id="RHEA:24898"/>
        <dbReference type="ChEBI" id="CHEBI:33019"/>
        <dbReference type="ChEBI" id="CHEBI:37565"/>
        <dbReference type="ChEBI" id="CHEBI:58805"/>
        <dbReference type="EC" id="2.7.7.65"/>
    </reaction>
</comment>
<dbReference type="CDD" id="cd01949">
    <property type="entry name" value="GGDEF"/>
    <property type="match status" value="1"/>
</dbReference>
<dbReference type="KEGG" id="dea:FPZ08_15770"/>
<evidence type="ECO:0000256" key="3">
    <source>
        <dbReference type="SAM" id="MobiDB-lite"/>
    </source>
</evidence>
<name>A0A5B8LV97_9HYPH</name>
<evidence type="ECO:0000256" key="4">
    <source>
        <dbReference type="SAM" id="Phobius"/>
    </source>
</evidence>
<dbReference type="AlphaFoldDB" id="A0A5B8LV97"/>
<dbReference type="PROSITE" id="PS50887">
    <property type="entry name" value="GGDEF"/>
    <property type="match status" value="1"/>
</dbReference>
<evidence type="ECO:0000256" key="2">
    <source>
        <dbReference type="ARBA" id="ARBA00034247"/>
    </source>
</evidence>